<dbReference type="Proteomes" id="UP000447434">
    <property type="component" value="Chromosome 8"/>
</dbReference>
<protein>
    <recommendedName>
        <fullName evidence="1">Replication protein A 70 kDa DNA-binding subunit B/D first OB fold domain-containing protein</fullName>
    </recommendedName>
</protein>
<dbReference type="OrthoDB" id="1436445at2759"/>
<feature type="domain" description="Replication protein A 70 kDa DNA-binding subunit B/D first OB fold" evidence="1">
    <location>
        <begin position="7"/>
        <end position="48"/>
    </location>
</feature>
<evidence type="ECO:0000259" key="1">
    <source>
        <dbReference type="Pfam" id="PF02721"/>
    </source>
</evidence>
<keyword evidence="3" id="KW-1185">Reference proteome</keyword>
<organism evidence="2 3">
    <name type="scientific">Lupinus albus</name>
    <name type="common">White lupine</name>
    <name type="synonym">Lupinus termis</name>
    <dbReference type="NCBI Taxonomy" id="3870"/>
    <lineage>
        <taxon>Eukaryota</taxon>
        <taxon>Viridiplantae</taxon>
        <taxon>Streptophyta</taxon>
        <taxon>Embryophyta</taxon>
        <taxon>Tracheophyta</taxon>
        <taxon>Spermatophyta</taxon>
        <taxon>Magnoliopsida</taxon>
        <taxon>eudicotyledons</taxon>
        <taxon>Gunneridae</taxon>
        <taxon>Pentapetalae</taxon>
        <taxon>rosids</taxon>
        <taxon>fabids</taxon>
        <taxon>Fabales</taxon>
        <taxon>Fabaceae</taxon>
        <taxon>Papilionoideae</taxon>
        <taxon>50 kb inversion clade</taxon>
        <taxon>genistoids sensu lato</taxon>
        <taxon>core genistoids</taxon>
        <taxon>Genisteae</taxon>
        <taxon>Lupinus</taxon>
    </lineage>
</organism>
<dbReference type="AlphaFoldDB" id="A0A6A4Q3S0"/>
<evidence type="ECO:0000313" key="2">
    <source>
        <dbReference type="EMBL" id="KAE9608785.1"/>
    </source>
</evidence>
<dbReference type="InterPro" id="IPR003871">
    <property type="entry name" value="RFA1B/D_OB_1st"/>
</dbReference>
<reference evidence="3" key="1">
    <citation type="journal article" date="2020" name="Nat. Commun.">
        <title>Genome sequence of the cluster root forming white lupin.</title>
        <authorList>
            <person name="Hufnagel B."/>
            <person name="Marques A."/>
            <person name="Soriano A."/>
            <person name="Marques L."/>
            <person name="Divol F."/>
            <person name="Doumas P."/>
            <person name="Sallet E."/>
            <person name="Mancinotti D."/>
            <person name="Carrere S."/>
            <person name="Marande W."/>
            <person name="Arribat S."/>
            <person name="Keller J."/>
            <person name="Huneau C."/>
            <person name="Blein T."/>
            <person name="Aime D."/>
            <person name="Laguerre M."/>
            <person name="Taylor J."/>
            <person name="Schubert V."/>
            <person name="Nelson M."/>
            <person name="Geu-Flores F."/>
            <person name="Crespi M."/>
            <person name="Gallardo-Guerrero K."/>
            <person name="Delaux P.-M."/>
            <person name="Salse J."/>
            <person name="Berges H."/>
            <person name="Guyot R."/>
            <person name="Gouzy J."/>
            <person name="Peret B."/>
        </authorList>
    </citation>
    <scope>NUCLEOTIDE SEQUENCE [LARGE SCALE GENOMIC DNA]</scope>
    <source>
        <strain evidence="3">cv. Amiga</strain>
    </source>
</reference>
<name>A0A6A4Q3S0_LUPAL</name>
<dbReference type="EMBL" id="WOCE01000008">
    <property type="protein sequence ID" value="KAE9608785.1"/>
    <property type="molecule type" value="Genomic_DNA"/>
</dbReference>
<evidence type="ECO:0000313" key="3">
    <source>
        <dbReference type="Proteomes" id="UP000447434"/>
    </source>
</evidence>
<proteinExistence type="predicted"/>
<gene>
    <name evidence="2" type="ORF">Lalb_Chr08g0239341</name>
</gene>
<accession>A0A6A4Q3S0</accession>
<dbReference type="Pfam" id="PF02721">
    <property type="entry name" value="DUF223"/>
    <property type="match status" value="1"/>
</dbReference>
<sequence>MVISRPFNMINDLNDTKYVWKIAVRIIDIWHVQLPPKSGHLEMILLDSETYSLPSI</sequence>
<comment type="caution">
    <text evidence="2">The sequence shown here is derived from an EMBL/GenBank/DDBJ whole genome shotgun (WGS) entry which is preliminary data.</text>
</comment>